<evidence type="ECO:0000256" key="1">
    <source>
        <dbReference type="SAM" id="MobiDB-lite"/>
    </source>
</evidence>
<proteinExistence type="predicted"/>
<comment type="caution">
    <text evidence="2">The sequence shown here is derived from an EMBL/GenBank/DDBJ whole genome shotgun (WGS) entry which is preliminary data.</text>
</comment>
<protein>
    <submittedName>
        <fullName evidence="2">Uncharacterized protein</fullName>
    </submittedName>
</protein>
<name>A0A427YES3_9TREE</name>
<gene>
    <name evidence="2" type="ORF">EHS25_002127</name>
</gene>
<dbReference type="EMBL" id="RSCD01000013">
    <property type="protein sequence ID" value="RSH89576.1"/>
    <property type="molecule type" value="Genomic_DNA"/>
</dbReference>
<reference evidence="2 3" key="1">
    <citation type="submission" date="2018-11" db="EMBL/GenBank/DDBJ databases">
        <title>Genome sequence of Saitozyma podzolica DSM 27192.</title>
        <authorList>
            <person name="Aliyu H."/>
            <person name="Gorte O."/>
            <person name="Ochsenreither K."/>
        </authorList>
    </citation>
    <scope>NUCLEOTIDE SEQUENCE [LARGE SCALE GENOMIC DNA]</scope>
    <source>
        <strain evidence="2 3">DSM 27192</strain>
    </source>
</reference>
<evidence type="ECO:0000313" key="2">
    <source>
        <dbReference type="EMBL" id="RSH89576.1"/>
    </source>
</evidence>
<evidence type="ECO:0000313" key="3">
    <source>
        <dbReference type="Proteomes" id="UP000279259"/>
    </source>
</evidence>
<dbReference type="AlphaFoldDB" id="A0A427YES3"/>
<feature type="compositionally biased region" description="Basic and acidic residues" evidence="1">
    <location>
        <begin position="45"/>
        <end position="54"/>
    </location>
</feature>
<accession>A0A427YES3</accession>
<keyword evidence="3" id="KW-1185">Reference proteome</keyword>
<sequence>MDPTSNTSSPYTSQYTYHPLLLSPSAPPFSRNMASGFGYTGGGSRTEDGSRHAEMVSSGP</sequence>
<feature type="region of interest" description="Disordered" evidence="1">
    <location>
        <begin position="24"/>
        <end position="60"/>
    </location>
</feature>
<dbReference type="Proteomes" id="UP000279259">
    <property type="component" value="Unassembled WGS sequence"/>
</dbReference>
<organism evidence="2 3">
    <name type="scientific">Saitozyma podzolica</name>
    <dbReference type="NCBI Taxonomy" id="1890683"/>
    <lineage>
        <taxon>Eukaryota</taxon>
        <taxon>Fungi</taxon>
        <taxon>Dikarya</taxon>
        <taxon>Basidiomycota</taxon>
        <taxon>Agaricomycotina</taxon>
        <taxon>Tremellomycetes</taxon>
        <taxon>Tremellales</taxon>
        <taxon>Trimorphomycetaceae</taxon>
        <taxon>Saitozyma</taxon>
    </lineage>
</organism>